<protein>
    <submittedName>
        <fullName evidence="2">Uncharacterized protein</fullName>
    </submittedName>
</protein>
<feature type="signal peptide" evidence="1">
    <location>
        <begin position="1"/>
        <end position="19"/>
    </location>
</feature>
<feature type="chain" id="PRO_5004101651" evidence="1">
    <location>
        <begin position="20"/>
        <end position="136"/>
    </location>
</feature>
<sequence length="136" mass="15027">MLVIIALLSITLGPLKLEGSGVPQSYLHAKAEKEGKIINEYPSCTMIAVPHLNSDNDDVYFTADDFLSTPLKTPLDDIPKDSTHLPEIMPLRPADQGEGYGMDICTADLEAIIEPYENNYVYMAAWYNGSKPSSYK</sequence>
<geneLocation type="mitochondrion" evidence="2"/>
<organism evidence="2">
    <name type="scientific">Glomus sp. DAOM 229456</name>
    <dbReference type="NCBI Taxonomy" id="1264587"/>
    <lineage>
        <taxon>Eukaryota</taxon>
        <taxon>Fungi</taxon>
        <taxon>Fungi incertae sedis</taxon>
        <taxon>Mucoromycota</taxon>
        <taxon>Glomeromycotina</taxon>
        <taxon>Glomeromycetes</taxon>
        <taxon>Glomerales</taxon>
        <taxon>Glomeraceae</taxon>
        <taxon>Glomus</taxon>
    </lineage>
</organism>
<keyword evidence="2" id="KW-0496">Mitochondrion</keyword>
<dbReference type="AlphaFoldDB" id="M9NR26"/>
<proteinExistence type="predicted"/>
<reference evidence="2" key="1">
    <citation type="journal article" date="2013" name="PLoS ONE">
        <title>Rapid Mitochondrial Genome Evolution through Invasion of Mobile Elements in Two Closely Related Species of Arbuscular Mycorrhizal Fungi.</title>
        <authorList>
            <person name="Beaudet D."/>
            <person name="Nadimi M."/>
            <person name="Iffis B."/>
            <person name="Hijri M."/>
        </authorList>
    </citation>
    <scope>NUCLEOTIDE SEQUENCE</scope>
    <source>
        <strain evidence="2">DAOM229456</strain>
    </source>
</reference>
<evidence type="ECO:0000313" key="2">
    <source>
        <dbReference type="EMBL" id="AFN06091.1"/>
    </source>
</evidence>
<gene>
    <name evidence="2" type="primary">orf136</name>
</gene>
<name>M9NR26_9GLOM</name>
<dbReference type="EMBL" id="JX065416">
    <property type="protein sequence ID" value="AFN06091.1"/>
    <property type="molecule type" value="Genomic_DNA"/>
</dbReference>
<accession>M9NR26</accession>
<keyword evidence="1" id="KW-0732">Signal</keyword>
<evidence type="ECO:0000256" key="1">
    <source>
        <dbReference type="SAM" id="SignalP"/>
    </source>
</evidence>